<name>A0A1G8WXE3_9BACT</name>
<dbReference type="Pfam" id="PF20050">
    <property type="entry name" value="DUF6452"/>
    <property type="match status" value="1"/>
</dbReference>
<accession>A0A1G8WXE3</accession>
<dbReference type="AlphaFoldDB" id="A0A1G8WXE3"/>
<dbReference type="RefSeq" id="WP_089678006.1">
    <property type="nucleotide sequence ID" value="NZ_FNFO01000001.1"/>
</dbReference>
<sequence>MRYQPFVVLLLFLAGLVACEPGECELGGQPKPGIDFHTFVRDDVGDSLVDTQVSVRLLRIESPGFYNLVDSLASNDTLTTSLLSLPLPPRGDQVTYYLEFVGQPSSVLDTLVLHYRARPVLVSYECGFLTNFDSLRVLSHTFDSVQVLLDTVDTQNETNLRIYF</sequence>
<dbReference type="STRING" id="1075417.SAMN05421823_101194"/>
<dbReference type="PROSITE" id="PS51257">
    <property type="entry name" value="PROKAR_LIPOPROTEIN"/>
    <property type="match status" value="1"/>
</dbReference>
<proteinExistence type="predicted"/>
<organism evidence="1 2">
    <name type="scientific">Catalinimonas alkaloidigena</name>
    <dbReference type="NCBI Taxonomy" id="1075417"/>
    <lineage>
        <taxon>Bacteria</taxon>
        <taxon>Pseudomonadati</taxon>
        <taxon>Bacteroidota</taxon>
        <taxon>Cytophagia</taxon>
        <taxon>Cytophagales</taxon>
        <taxon>Catalimonadaceae</taxon>
        <taxon>Catalinimonas</taxon>
    </lineage>
</organism>
<dbReference type="InterPro" id="IPR045607">
    <property type="entry name" value="DUF6452"/>
</dbReference>
<dbReference type="EMBL" id="FNFO01000001">
    <property type="protein sequence ID" value="SDJ82220.1"/>
    <property type="molecule type" value="Genomic_DNA"/>
</dbReference>
<protein>
    <submittedName>
        <fullName evidence="1">Uncharacterized protein</fullName>
    </submittedName>
</protein>
<reference evidence="1 2" key="1">
    <citation type="submission" date="2016-10" db="EMBL/GenBank/DDBJ databases">
        <authorList>
            <person name="de Groot N.N."/>
        </authorList>
    </citation>
    <scope>NUCLEOTIDE SEQUENCE [LARGE SCALE GENOMIC DNA]</scope>
    <source>
        <strain evidence="1 2">DSM 25186</strain>
    </source>
</reference>
<dbReference type="OrthoDB" id="663527at2"/>
<gene>
    <name evidence="1" type="ORF">SAMN05421823_101194</name>
</gene>
<evidence type="ECO:0000313" key="1">
    <source>
        <dbReference type="EMBL" id="SDJ82220.1"/>
    </source>
</evidence>
<keyword evidence="2" id="KW-1185">Reference proteome</keyword>
<evidence type="ECO:0000313" key="2">
    <source>
        <dbReference type="Proteomes" id="UP000198510"/>
    </source>
</evidence>
<dbReference type="Proteomes" id="UP000198510">
    <property type="component" value="Unassembled WGS sequence"/>
</dbReference>